<dbReference type="AlphaFoldDB" id="W7IXB3"/>
<organism evidence="2 3">
    <name type="scientific">Actinokineospora spheciospongiae</name>
    <dbReference type="NCBI Taxonomy" id="909613"/>
    <lineage>
        <taxon>Bacteria</taxon>
        <taxon>Bacillati</taxon>
        <taxon>Actinomycetota</taxon>
        <taxon>Actinomycetes</taxon>
        <taxon>Pseudonocardiales</taxon>
        <taxon>Pseudonocardiaceae</taxon>
        <taxon>Actinokineospora</taxon>
    </lineage>
</organism>
<dbReference type="GO" id="GO:0050062">
    <property type="term" value="F:long-chain-fatty-acyl-CoA reductase activity"/>
    <property type="evidence" value="ECO:0007669"/>
    <property type="project" value="UniProtKB-EC"/>
</dbReference>
<dbReference type="eggNOG" id="COG1012">
    <property type="taxonomic scope" value="Bacteria"/>
</dbReference>
<evidence type="ECO:0000313" key="2">
    <source>
        <dbReference type="EMBL" id="EWC61066.1"/>
    </source>
</evidence>
<dbReference type="RefSeq" id="WP_063935963.1">
    <property type="nucleotide sequence ID" value="NZ_AYXG01000131.1"/>
</dbReference>
<dbReference type="SUPFAM" id="SSF53720">
    <property type="entry name" value="ALDH-like"/>
    <property type="match status" value="1"/>
</dbReference>
<accession>W7IXB3</accession>
<dbReference type="InterPro" id="IPR008670">
    <property type="entry name" value="CoA_reduct_LuxC"/>
</dbReference>
<keyword evidence="2" id="KW-0560">Oxidoreductase</keyword>
<dbReference type="STRING" id="909613.UO65_3637"/>
<evidence type="ECO:0000256" key="1">
    <source>
        <dbReference type="ARBA" id="ARBA00022857"/>
    </source>
</evidence>
<dbReference type="OrthoDB" id="580775at2"/>
<dbReference type="InterPro" id="IPR016161">
    <property type="entry name" value="Ald_DH/histidinol_DH"/>
</dbReference>
<dbReference type="GO" id="GO:0008218">
    <property type="term" value="P:bioluminescence"/>
    <property type="evidence" value="ECO:0007669"/>
    <property type="project" value="InterPro"/>
</dbReference>
<keyword evidence="1" id="KW-0521">NADP</keyword>
<keyword evidence="3" id="KW-1185">Reference proteome</keyword>
<proteinExistence type="predicted"/>
<dbReference type="Proteomes" id="UP000019277">
    <property type="component" value="Unassembled WGS sequence"/>
</dbReference>
<dbReference type="EC" id="1.2.1.50" evidence="2"/>
<protein>
    <submittedName>
        <fullName evidence="2">Acyl-CoA reductase</fullName>
        <ecNumber evidence="2">1.2.1.50</ecNumber>
    </submittedName>
</protein>
<dbReference type="Pfam" id="PF05893">
    <property type="entry name" value="LuxC"/>
    <property type="match status" value="1"/>
</dbReference>
<evidence type="ECO:0000313" key="3">
    <source>
        <dbReference type="Proteomes" id="UP000019277"/>
    </source>
</evidence>
<reference evidence="2 3" key="1">
    <citation type="journal article" date="2014" name="Genome Announc.">
        <title>Draft Genome Sequence of the Antitrypanosomally Active Sponge-Associated Bacterium Actinokineospora sp. Strain EG49.</title>
        <authorList>
            <person name="Harjes J."/>
            <person name="Ryu T."/>
            <person name="Abdelmohsen U.R."/>
            <person name="Moitinho-Silva L."/>
            <person name="Horn H."/>
            <person name="Ravasi T."/>
            <person name="Hentschel U."/>
        </authorList>
    </citation>
    <scope>NUCLEOTIDE SEQUENCE [LARGE SCALE GENOMIC DNA]</scope>
    <source>
        <strain evidence="2 3">EG49</strain>
    </source>
</reference>
<gene>
    <name evidence="2" type="ORF">UO65_3637</name>
</gene>
<sequence>MSAVFVPAVVRGRVHEADPVEFPAGFHGPDPVGLLPVLPLRDPVALSDLQSVPFAEVVDLLAELGGQLALSRNDFLQEALSLLPEFSDLTADVLRSTYLQLPGLFAPEAVWALAERAIGAEFLDGWVSSGGAAVRAFGARAVHVIAGNNPIIAAITVVRSAVTRGDAIIKAPANDPVTAPAILRTLVELAPEHPLTRHLSVLYWKGGDTGFERGLYHPAQVEKVVAWGGFGSVQHVTQYLRPGLELIALDPKLSATVIGPEAFASEAALRETARLAAADVGVLNQEGCFNARVIYAATGTDEAGLATALRWGAMLHEEVQRLPAALSTPARRFDPELRENLRGLAAAPDWYRVVGGRGGEGAVVVSLSAEPVDFRDALSGRVANVVPIDDPAEAVRAMNSYTQTVGVYPDSLKRVLRDTAPLYGVQRLVSLGYATHFRPEVPQDGMEPTRRMIKWITDESYDPASTHPFAHLAPDAPAWAGEVR</sequence>
<comment type="caution">
    <text evidence="2">The sequence shown here is derived from an EMBL/GenBank/DDBJ whole genome shotgun (WGS) entry which is preliminary data.</text>
</comment>
<name>W7IXB3_9PSEU</name>
<dbReference type="GO" id="GO:0003995">
    <property type="term" value="F:acyl-CoA dehydrogenase activity"/>
    <property type="evidence" value="ECO:0007669"/>
    <property type="project" value="InterPro"/>
</dbReference>
<dbReference type="EMBL" id="AYXG01000131">
    <property type="protein sequence ID" value="EWC61066.1"/>
    <property type="molecule type" value="Genomic_DNA"/>
</dbReference>